<comment type="caution">
    <text evidence="1">The sequence shown here is derived from an EMBL/GenBank/DDBJ whole genome shotgun (WGS) entry which is preliminary data.</text>
</comment>
<accession>A0A2G5T187</accession>
<evidence type="ECO:0000313" key="1">
    <source>
        <dbReference type="EMBL" id="PIC21030.1"/>
    </source>
</evidence>
<protein>
    <submittedName>
        <fullName evidence="1">Uncharacterized protein</fullName>
    </submittedName>
</protein>
<proteinExistence type="predicted"/>
<reference evidence="2" key="1">
    <citation type="submission" date="2017-10" db="EMBL/GenBank/DDBJ databases">
        <title>Rapid genome shrinkage in a self-fertile nematode reveals novel sperm competition proteins.</title>
        <authorList>
            <person name="Yin D."/>
            <person name="Schwarz E.M."/>
            <person name="Thomas C.G."/>
            <person name="Felde R.L."/>
            <person name="Korf I.F."/>
            <person name="Cutter A.D."/>
            <person name="Schartner C.M."/>
            <person name="Ralston E.J."/>
            <person name="Meyer B.J."/>
            <person name="Haag E.S."/>
        </authorList>
    </citation>
    <scope>NUCLEOTIDE SEQUENCE [LARGE SCALE GENOMIC DNA]</scope>
    <source>
        <strain evidence="2">JU1422</strain>
    </source>
</reference>
<dbReference type="EMBL" id="PDUG01000006">
    <property type="protein sequence ID" value="PIC21030.1"/>
    <property type="molecule type" value="Genomic_DNA"/>
</dbReference>
<name>A0A2G5T187_9PELO</name>
<evidence type="ECO:0000313" key="2">
    <source>
        <dbReference type="Proteomes" id="UP000230233"/>
    </source>
</evidence>
<sequence>MDADCVYERLKVTFVEISWFFKEDADDEDTISSTTAFNISFSLGAAVWTIAKAQNGSRDCEHYCRKIEFGNRYQRSRARASESVPVDRP</sequence>
<gene>
    <name evidence="1" type="primary">Cnig_chr_X.g26016</name>
    <name evidence="1" type="ORF">B9Z55_026016</name>
</gene>
<organism evidence="1 2">
    <name type="scientific">Caenorhabditis nigoni</name>
    <dbReference type="NCBI Taxonomy" id="1611254"/>
    <lineage>
        <taxon>Eukaryota</taxon>
        <taxon>Metazoa</taxon>
        <taxon>Ecdysozoa</taxon>
        <taxon>Nematoda</taxon>
        <taxon>Chromadorea</taxon>
        <taxon>Rhabditida</taxon>
        <taxon>Rhabditina</taxon>
        <taxon>Rhabditomorpha</taxon>
        <taxon>Rhabditoidea</taxon>
        <taxon>Rhabditidae</taxon>
        <taxon>Peloderinae</taxon>
        <taxon>Caenorhabditis</taxon>
    </lineage>
</organism>
<keyword evidence="2" id="KW-1185">Reference proteome</keyword>
<dbReference type="Proteomes" id="UP000230233">
    <property type="component" value="Chromosome X"/>
</dbReference>
<dbReference type="AlphaFoldDB" id="A0A2G5T187"/>